<dbReference type="AlphaFoldDB" id="A0A4C1YNP2"/>
<protein>
    <submittedName>
        <fullName evidence="2">Uncharacterized protein</fullName>
    </submittedName>
</protein>
<name>A0A4C1YNP2_EUMVA</name>
<keyword evidence="3" id="KW-1185">Reference proteome</keyword>
<reference evidence="2 3" key="1">
    <citation type="journal article" date="2019" name="Commun. Biol.">
        <title>The bagworm genome reveals a unique fibroin gene that provides high tensile strength.</title>
        <authorList>
            <person name="Kono N."/>
            <person name="Nakamura H."/>
            <person name="Ohtoshi R."/>
            <person name="Tomita M."/>
            <person name="Numata K."/>
            <person name="Arakawa K."/>
        </authorList>
    </citation>
    <scope>NUCLEOTIDE SEQUENCE [LARGE SCALE GENOMIC DNA]</scope>
</reference>
<accession>A0A4C1YNP2</accession>
<comment type="caution">
    <text evidence="2">The sequence shown here is derived from an EMBL/GenBank/DDBJ whole genome shotgun (WGS) entry which is preliminary data.</text>
</comment>
<evidence type="ECO:0000256" key="1">
    <source>
        <dbReference type="SAM" id="MobiDB-lite"/>
    </source>
</evidence>
<gene>
    <name evidence="2" type="ORF">EVAR_98461_1</name>
</gene>
<dbReference type="STRING" id="151549.A0A4C1YNP2"/>
<feature type="compositionally biased region" description="Gly residues" evidence="1">
    <location>
        <begin position="17"/>
        <end position="31"/>
    </location>
</feature>
<evidence type="ECO:0000313" key="2">
    <source>
        <dbReference type="EMBL" id="GBP77768.1"/>
    </source>
</evidence>
<organism evidence="2 3">
    <name type="scientific">Eumeta variegata</name>
    <name type="common">Bagworm moth</name>
    <name type="synonym">Eumeta japonica</name>
    <dbReference type="NCBI Taxonomy" id="151549"/>
    <lineage>
        <taxon>Eukaryota</taxon>
        <taxon>Metazoa</taxon>
        <taxon>Ecdysozoa</taxon>
        <taxon>Arthropoda</taxon>
        <taxon>Hexapoda</taxon>
        <taxon>Insecta</taxon>
        <taxon>Pterygota</taxon>
        <taxon>Neoptera</taxon>
        <taxon>Endopterygota</taxon>
        <taxon>Lepidoptera</taxon>
        <taxon>Glossata</taxon>
        <taxon>Ditrysia</taxon>
        <taxon>Tineoidea</taxon>
        <taxon>Psychidae</taxon>
        <taxon>Oiketicinae</taxon>
        <taxon>Eumeta</taxon>
    </lineage>
</organism>
<dbReference type="EMBL" id="BGZK01001345">
    <property type="protein sequence ID" value="GBP77768.1"/>
    <property type="molecule type" value="Genomic_DNA"/>
</dbReference>
<feature type="region of interest" description="Disordered" evidence="1">
    <location>
        <begin position="1"/>
        <end position="49"/>
    </location>
</feature>
<sequence length="248" mass="27705">MYRGTLRAHNARRDPAGEGGRGAVGGRGGGARQSEDSANQNNLRRNPKGDFIKSYARTLRVNLSIYLSFERAPRTHSRAKRCADWIFGTRVGRDECTLLFNSAAEYTRSQFGCSTTRGSSADRHEVMGFAMFFVQQDASGKCLATQKHLVKESPEMLAVATWTGQVRLRLYILRDFVHDGTRSSTPYYIPLHIGLQSRSRLVREVSLAVPRRPTLPPGARLSQLMALGSRRDPDTVVWMLAKSDAEMK</sequence>
<dbReference type="Proteomes" id="UP000299102">
    <property type="component" value="Unassembled WGS sequence"/>
</dbReference>
<evidence type="ECO:0000313" key="3">
    <source>
        <dbReference type="Proteomes" id="UP000299102"/>
    </source>
</evidence>
<proteinExistence type="predicted"/>
<dbReference type="OrthoDB" id="5914923at2759"/>